<proteinExistence type="predicted"/>
<sequence length="243" mass="26603">MIALLERQDLSKGHLVFPSADVSAIEQKALEVYRGWARGRLNQVIALQMGRGAEVLQAISVGLVIALLVNRSDSAERAVIRWDHDTPEGKQIDKAIHAGAERFASVISGSRGGRSAGEQRLKGGYALSEARRRLAHRLAVEPDSKSGGERLYVPAEHRDEVVRFLANDLARRPSLSLEKLALAFDQLVKEFRSIAGQLAHRSMVFERAADTGTLKKQLQEVFSLAQGKGSPKLGDVINHDEIG</sequence>
<protein>
    <submittedName>
        <fullName evidence="1">Uncharacterized protein</fullName>
    </submittedName>
</protein>
<organism evidence="1 2">
    <name type="scientific">Amycolatopsis halotolerans</name>
    <dbReference type="NCBI Taxonomy" id="330083"/>
    <lineage>
        <taxon>Bacteria</taxon>
        <taxon>Bacillati</taxon>
        <taxon>Actinomycetota</taxon>
        <taxon>Actinomycetes</taxon>
        <taxon>Pseudonocardiales</taxon>
        <taxon>Pseudonocardiaceae</taxon>
        <taxon>Amycolatopsis</taxon>
    </lineage>
</organism>
<name>A0ABV7QMZ1_9PSEU</name>
<reference evidence="2" key="1">
    <citation type="journal article" date="2019" name="Int. J. Syst. Evol. Microbiol.">
        <title>The Global Catalogue of Microorganisms (GCM) 10K type strain sequencing project: providing services to taxonomists for standard genome sequencing and annotation.</title>
        <authorList>
            <consortium name="The Broad Institute Genomics Platform"/>
            <consortium name="The Broad Institute Genome Sequencing Center for Infectious Disease"/>
            <person name="Wu L."/>
            <person name="Ma J."/>
        </authorList>
    </citation>
    <scope>NUCLEOTIDE SEQUENCE [LARGE SCALE GENOMIC DNA]</scope>
    <source>
        <strain evidence="2">CGMCC 4.7682</strain>
    </source>
</reference>
<evidence type="ECO:0000313" key="1">
    <source>
        <dbReference type="EMBL" id="MFC3513709.1"/>
    </source>
</evidence>
<gene>
    <name evidence="1" type="ORF">ACFORO_26315</name>
</gene>
<accession>A0ABV7QMZ1</accession>
<dbReference type="EMBL" id="JBHRWI010000030">
    <property type="protein sequence ID" value="MFC3513709.1"/>
    <property type="molecule type" value="Genomic_DNA"/>
</dbReference>
<dbReference type="RefSeq" id="WP_377869116.1">
    <property type="nucleotide sequence ID" value="NZ_JBHMAY010000011.1"/>
</dbReference>
<evidence type="ECO:0000313" key="2">
    <source>
        <dbReference type="Proteomes" id="UP001595764"/>
    </source>
</evidence>
<dbReference type="Proteomes" id="UP001595764">
    <property type="component" value="Unassembled WGS sequence"/>
</dbReference>
<comment type="caution">
    <text evidence="1">The sequence shown here is derived from an EMBL/GenBank/DDBJ whole genome shotgun (WGS) entry which is preliminary data.</text>
</comment>
<keyword evidence="2" id="KW-1185">Reference proteome</keyword>